<dbReference type="Pfam" id="PF01807">
    <property type="entry name" value="Zn_ribbon_DnaG"/>
    <property type="match status" value="1"/>
</dbReference>
<keyword evidence="2 12" id="KW-0639">Primosome</keyword>
<comment type="caution">
    <text evidence="15">The sequence shown here is derived from an EMBL/GenBank/DDBJ whole genome shotgun (WGS) entry which is preliminary data.</text>
</comment>
<dbReference type="NCBIfam" id="TIGR01391">
    <property type="entry name" value="dnaG"/>
    <property type="match status" value="1"/>
</dbReference>
<dbReference type="GO" id="GO:0008270">
    <property type="term" value="F:zinc ion binding"/>
    <property type="evidence" value="ECO:0007669"/>
    <property type="project" value="UniProtKB-KW"/>
</dbReference>
<dbReference type="PIRSF" id="PIRSF002811">
    <property type="entry name" value="DnaG"/>
    <property type="match status" value="1"/>
</dbReference>
<evidence type="ECO:0000256" key="11">
    <source>
        <dbReference type="ARBA" id="ARBA00023163"/>
    </source>
</evidence>
<dbReference type="CDD" id="cd03364">
    <property type="entry name" value="TOPRIM_DnaG_primases"/>
    <property type="match status" value="1"/>
</dbReference>
<dbReference type="SUPFAM" id="SSF57783">
    <property type="entry name" value="Zinc beta-ribbon"/>
    <property type="match status" value="1"/>
</dbReference>
<keyword evidence="16" id="KW-1185">Reference proteome</keyword>
<dbReference type="STRING" id="121290.APY04_3230"/>
<keyword evidence="1 12" id="KW-0240">DNA-directed RNA polymerase</keyword>
<evidence type="ECO:0000256" key="1">
    <source>
        <dbReference type="ARBA" id="ARBA00022478"/>
    </source>
</evidence>
<dbReference type="InterPro" id="IPR034151">
    <property type="entry name" value="TOPRIM_DnaG_bac"/>
</dbReference>
<dbReference type="InterPro" id="IPR037068">
    <property type="entry name" value="DNA_primase_core_N_sf"/>
</dbReference>
<evidence type="ECO:0000256" key="2">
    <source>
        <dbReference type="ARBA" id="ARBA00022515"/>
    </source>
</evidence>
<dbReference type="InterPro" id="IPR013264">
    <property type="entry name" value="DNAG_N"/>
</dbReference>
<dbReference type="GO" id="GO:0003677">
    <property type="term" value="F:DNA binding"/>
    <property type="evidence" value="ECO:0007669"/>
    <property type="project" value="UniProtKB-KW"/>
</dbReference>
<evidence type="ECO:0000256" key="13">
    <source>
        <dbReference type="PIRNR" id="PIRNR002811"/>
    </source>
</evidence>
<sequence length="651" mass="72052">MRTPSSRNLAGVEMRYPPNFLDEIRARISVSSVVGRKVALKRAGREFKGLSPFKVEKTPSFTVNDQKGFYHCFATGEHGDIFTFLMKAEGLSFPEAVEQLAEQAGVPMPKVSARDEAREDARERLLKLVEMSAAFFQNALTSGAGTEARRYIEKRGLSRPTVATFRLGYAPNSKSALREHLAQAGFTVEEMISSGMLIGGDDIPVAYDRFRNRLMFPIQDLRGRTIAFGGRALDPDAPAKYLNSPETPLFHKGHNLFNAHRARGPAHDKSRIIAVEGYMDVIALAEAGFDETVAPLGTALTDDQLKLLWRMAEEPVLCFDGDAAGQKAAFRAVETALPLLKPGQSIRFAFLPGGLDPDDLIRQKGPEAFLEEISRTRALFDVLWERETKGHDISTPEQRAALEARLNALVGKIEDTNVRAHYEREMRETLWAMNRTVVRQIARGEGPRRSPAGGMRRNNTAPDWRLRERARLGQMPPRGGSAPRPVSASPELAMRAELAPPREALMLKTLLNHPWLIDEHAEEIAQITFASDAMGKLRDGILAVQAVQNELDTAGLRSQLSVTGLDRVVNLVERSVTHRSDRFAEPDAPQAEVEDGWRHALALHERQVGLQKSLEAAVQAYHRDGSEDALARICEIQGLLARASEEALSAD</sequence>
<evidence type="ECO:0000256" key="4">
    <source>
        <dbReference type="ARBA" id="ARBA00022695"/>
    </source>
</evidence>
<evidence type="ECO:0000256" key="6">
    <source>
        <dbReference type="ARBA" id="ARBA00022723"/>
    </source>
</evidence>
<comment type="similarity">
    <text evidence="12 13">Belongs to the DnaG primase family.</text>
</comment>
<dbReference type="Gene3D" id="3.40.1360.10">
    <property type="match status" value="1"/>
</dbReference>
<evidence type="ECO:0000256" key="7">
    <source>
        <dbReference type="ARBA" id="ARBA00022771"/>
    </source>
</evidence>
<dbReference type="InterPro" id="IPR019475">
    <property type="entry name" value="DNA_primase_DnaB-bd"/>
</dbReference>
<dbReference type="FunFam" id="3.40.1360.10:FF:000002">
    <property type="entry name" value="DNA primase"/>
    <property type="match status" value="1"/>
</dbReference>
<feature type="domain" description="Toprim" evidence="14">
    <location>
        <begin position="270"/>
        <end position="352"/>
    </location>
</feature>
<evidence type="ECO:0000313" key="15">
    <source>
        <dbReference type="EMBL" id="KWT64562.1"/>
    </source>
</evidence>
<dbReference type="GO" id="GO:1990077">
    <property type="term" value="C:primosome complex"/>
    <property type="evidence" value="ECO:0007669"/>
    <property type="project" value="UniProtKB-KW"/>
</dbReference>
<keyword evidence="4 12" id="KW-0548">Nucleotidyltransferase</keyword>
<evidence type="ECO:0000256" key="12">
    <source>
        <dbReference type="HAMAP-Rule" id="MF_00974"/>
    </source>
</evidence>
<organism evidence="15 16">
    <name type="scientific">Hyphomicrobium sulfonivorans</name>
    <dbReference type="NCBI Taxonomy" id="121290"/>
    <lineage>
        <taxon>Bacteria</taxon>
        <taxon>Pseudomonadati</taxon>
        <taxon>Pseudomonadota</taxon>
        <taxon>Alphaproteobacteria</taxon>
        <taxon>Hyphomicrobiales</taxon>
        <taxon>Hyphomicrobiaceae</taxon>
        <taxon>Hyphomicrobium</taxon>
    </lineage>
</organism>
<proteinExistence type="inferred from homology"/>
<dbReference type="FunFam" id="3.90.580.10:FF:000001">
    <property type="entry name" value="DNA primase"/>
    <property type="match status" value="1"/>
</dbReference>
<dbReference type="SMART" id="SM00493">
    <property type="entry name" value="TOPRIM"/>
    <property type="match status" value="1"/>
</dbReference>
<dbReference type="PATRIC" id="fig|121290.4.peg.2071"/>
<evidence type="ECO:0000259" key="14">
    <source>
        <dbReference type="PROSITE" id="PS50880"/>
    </source>
</evidence>
<keyword evidence="8 13" id="KW-0862">Zinc</keyword>
<dbReference type="PANTHER" id="PTHR30313:SF2">
    <property type="entry name" value="DNA PRIMASE"/>
    <property type="match status" value="1"/>
</dbReference>
<keyword evidence="3 12" id="KW-0808">Transferase</keyword>
<dbReference type="EMBL" id="LMTR01000091">
    <property type="protein sequence ID" value="KWT64562.1"/>
    <property type="molecule type" value="Genomic_DNA"/>
</dbReference>
<keyword evidence="11 12" id="KW-0804">Transcription</keyword>
<dbReference type="SUPFAM" id="SSF56731">
    <property type="entry name" value="DNA primase core"/>
    <property type="match status" value="1"/>
</dbReference>
<dbReference type="PANTHER" id="PTHR30313">
    <property type="entry name" value="DNA PRIMASE"/>
    <property type="match status" value="1"/>
</dbReference>
<keyword evidence="10 12" id="KW-0238">DNA-binding</keyword>
<comment type="caution">
    <text evidence="12">Lacks conserved residue(s) required for the propagation of feature annotation.</text>
</comment>
<protein>
    <recommendedName>
        <fullName evidence="12 13">DNA primase</fullName>
        <ecNumber evidence="12">2.7.7.101</ecNumber>
    </recommendedName>
</protein>
<comment type="catalytic activity">
    <reaction evidence="12">
        <text>ssDNA + n NTP = ssDNA/pppN(pN)n-1 hybrid + (n-1) diphosphate.</text>
        <dbReference type="EC" id="2.7.7.101"/>
    </reaction>
</comment>
<dbReference type="InterPro" id="IPR006171">
    <property type="entry name" value="TOPRIM_dom"/>
</dbReference>
<evidence type="ECO:0000256" key="10">
    <source>
        <dbReference type="ARBA" id="ARBA00023125"/>
    </source>
</evidence>
<dbReference type="GO" id="GO:0006269">
    <property type="term" value="P:DNA replication, synthesis of primer"/>
    <property type="evidence" value="ECO:0007669"/>
    <property type="project" value="UniProtKB-UniRule"/>
</dbReference>
<evidence type="ECO:0000256" key="5">
    <source>
        <dbReference type="ARBA" id="ARBA00022705"/>
    </source>
</evidence>
<keyword evidence="5 12" id="KW-0235">DNA replication</keyword>
<dbReference type="FunFam" id="3.90.980.10:FF:000001">
    <property type="entry name" value="DNA primase"/>
    <property type="match status" value="1"/>
</dbReference>
<keyword evidence="9" id="KW-0460">Magnesium</keyword>
<dbReference type="Pfam" id="PF08275">
    <property type="entry name" value="DNAG_N"/>
    <property type="match status" value="1"/>
</dbReference>
<dbReference type="Pfam" id="PF10410">
    <property type="entry name" value="DnaB_bind"/>
    <property type="match status" value="1"/>
</dbReference>
<dbReference type="Pfam" id="PF13662">
    <property type="entry name" value="Toprim_4"/>
    <property type="match status" value="1"/>
</dbReference>
<dbReference type="RefSeq" id="WP_245281968.1">
    <property type="nucleotide sequence ID" value="NZ_LMTR01000091.1"/>
</dbReference>
<dbReference type="EC" id="2.7.7.101" evidence="12"/>
<dbReference type="InterPro" id="IPR036977">
    <property type="entry name" value="DNA_primase_Znf_CHC2"/>
</dbReference>
<comment type="function">
    <text evidence="12 13">RNA polymerase that catalyzes the synthesis of short RNA molecules used as primers for DNA polymerase during DNA replication.</text>
</comment>
<dbReference type="InterPro" id="IPR002694">
    <property type="entry name" value="Znf_CHC2"/>
</dbReference>
<keyword evidence="6 13" id="KW-0479">Metal-binding</keyword>
<dbReference type="InterPro" id="IPR050219">
    <property type="entry name" value="DnaG_primase"/>
</dbReference>
<dbReference type="GO" id="GO:0003899">
    <property type="term" value="F:DNA-directed RNA polymerase activity"/>
    <property type="evidence" value="ECO:0007669"/>
    <property type="project" value="UniProtKB-UniRule"/>
</dbReference>
<accession>A0A109BAB9</accession>
<dbReference type="Proteomes" id="UP000059074">
    <property type="component" value="Unassembled WGS sequence"/>
</dbReference>
<comment type="cofactor">
    <cofactor evidence="13">
        <name>Zn(2+)</name>
        <dbReference type="ChEBI" id="CHEBI:29105"/>
    </cofactor>
    <text evidence="13">Binds 1 zinc ion per monomer.</text>
</comment>
<name>A0A109BAB9_HYPSL</name>
<comment type="subunit">
    <text evidence="12">Monomer. Interacts with DnaB.</text>
</comment>
<evidence type="ECO:0000313" key="16">
    <source>
        <dbReference type="Proteomes" id="UP000059074"/>
    </source>
</evidence>
<reference evidence="15 16" key="1">
    <citation type="submission" date="2015-10" db="EMBL/GenBank/DDBJ databases">
        <title>Transcriptomic analysis of a linuron degrading triple-species bacterial consortium.</title>
        <authorList>
            <person name="Albers P."/>
        </authorList>
    </citation>
    <scope>NUCLEOTIDE SEQUENCE [LARGE SCALE GENOMIC DNA]</scope>
    <source>
        <strain evidence="15 16">WDL6</strain>
    </source>
</reference>
<dbReference type="Gene3D" id="3.90.580.10">
    <property type="entry name" value="Zinc finger, CHC2-type domain"/>
    <property type="match status" value="1"/>
</dbReference>
<dbReference type="HAMAP" id="MF_00974">
    <property type="entry name" value="DNA_primase_DnaG"/>
    <property type="match status" value="1"/>
</dbReference>
<dbReference type="AlphaFoldDB" id="A0A109BAB9"/>
<dbReference type="GO" id="GO:0000428">
    <property type="term" value="C:DNA-directed RNA polymerase complex"/>
    <property type="evidence" value="ECO:0007669"/>
    <property type="project" value="UniProtKB-KW"/>
</dbReference>
<evidence type="ECO:0000256" key="3">
    <source>
        <dbReference type="ARBA" id="ARBA00022679"/>
    </source>
</evidence>
<evidence type="ECO:0000256" key="8">
    <source>
        <dbReference type="ARBA" id="ARBA00022833"/>
    </source>
</evidence>
<keyword evidence="7" id="KW-0863">Zinc-finger</keyword>
<dbReference type="PROSITE" id="PS50880">
    <property type="entry name" value="TOPRIM"/>
    <property type="match status" value="1"/>
</dbReference>
<dbReference type="SMART" id="SM00400">
    <property type="entry name" value="ZnF_CHCC"/>
    <property type="match status" value="1"/>
</dbReference>
<evidence type="ECO:0000256" key="9">
    <source>
        <dbReference type="ARBA" id="ARBA00022842"/>
    </source>
</evidence>
<dbReference type="InterPro" id="IPR030846">
    <property type="entry name" value="DnaG_bac"/>
</dbReference>
<dbReference type="InterPro" id="IPR006295">
    <property type="entry name" value="DNA_primase_DnaG"/>
</dbReference>
<gene>
    <name evidence="12" type="primary">dnaG</name>
    <name evidence="15" type="ORF">APY04_3230</name>
</gene>
<dbReference type="Gene3D" id="3.90.980.10">
    <property type="entry name" value="DNA primase, catalytic core, N-terminal domain"/>
    <property type="match status" value="1"/>
</dbReference>
<dbReference type="GO" id="GO:0005737">
    <property type="term" value="C:cytoplasm"/>
    <property type="evidence" value="ECO:0007669"/>
    <property type="project" value="TreeGrafter"/>
</dbReference>